<feature type="transmembrane region" description="Helical" evidence="8">
    <location>
        <begin position="19"/>
        <end position="37"/>
    </location>
</feature>
<keyword evidence="5 8" id="KW-1133">Transmembrane helix</keyword>
<dbReference type="InterPro" id="IPR005828">
    <property type="entry name" value="MFS_sugar_transport-like"/>
</dbReference>
<organism evidence="10 11">
    <name type="scientific">Lasiosphaeria ovina</name>
    <dbReference type="NCBI Taxonomy" id="92902"/>
    <lineage>
        <taxon>Eukaryota</taxon>
        <taxon>Fungi</taxon>
        <taxon>Dikarya</taxon>
        <taxon>Ascomycota</taxon>
        <taxon>Pezizomycotina</taxon>
        <taxon>Sordariomycetes</taxon>
        <taxon>Sordariomycetidae</taxon>
        <taxon>Sordariales</taxon>
        <taxon>Lasiosphaeriaceae</taxon>
        <taxon>Lasiosphaeria</taxon>
    </lineage>
</organism>
<dbReference type="GO" id="GO:0016020">
    <property type="term" value="C:membrane"/>
    <property type="evidence" value="ECO:0007669"/>
    <property type="project" value="UniProtKB-SubCell"/>
</dbReference>
<dbReference type="PANTHER" id="PTHR48022:SF28">
    <property type="entry name" value="MAJOR FACILITATOR SUPERFAMILY (MFS) PROFILE DOMAIN-CONTAINING PROTEIN-RELATED"/>
    <property type="match status" value="1"/>
</dbReference>
<gene>
    <name evidence="10" type="ORF">B0T24DRAFT_298372</name>
</gene>
<reference evidence="10" key="2">
    <citation type="submission" date="2023-06" db="EMBL/GenBank/DDBJ databases">
        <authorList>
            <consortium name="Lawrence Berkeley National Laboratory"/>
            <person name="Haridas S."/>
            <person name="Hensen N."/>
            <person name="Bonometti L."/>
            <person name="Westerberg I."/>
            <person name="Brannstrom I.O."/>
            <person name="Guillou S."/>
            <person name="Cros-Aarteil S."/>
            <person name="Calhoun S."/>
            <person name="Kuo A."/>
            <person name="Mondo S."/>
            <person name="Pangilinan J."/>
            <person name="Riley R."/>
            <person name="Labutti K."/>
            <person name="Andreopoulos B."/>
            <person name="Lipzen A."/>
            <person name="Chen C."/>
            <person name="Yanf M."/>
            <person name="Daum C."/>
            <person name="Ng V."/>
            <person name="Clum A."/>
            <person name="Steindorff A."/>
            <person name="Ohm R."/>
            <person name="Martin F."/>
            <person name="Silar P."/>
            <person name="Natvig D."/>
            <person name="Lalanne C."/>
            <person name="Gautier V."/>
            <person name="Ament-Velasquez S.L."/>
            <person name="Kruys A."/>
            <person name="Hutchinson M.I."/>
            <person name="Powell A.J."/>
            <person name="Barry K."/>
            <person name="Miller A.N."/>
            <person name="Grigoriev I.V."/>
            <person name="Debuchy R."/>
            <person name="Gladieux P."/>
            <person name="Thoren M.H."/>
            <person name="Johannesson H."/>
        </authorList>
    </citation>
    <scope>NUCLEOTIDE SEQUENCE</scope>
    <source>
        <strain evidence="10">CBS 958.72</strain>
    </source>
</reference>
<protein>
    <submittedName>
        <fullName evidence="10">General substrate transporter</fullName>
    </submittedName>
</protein>
<feature type="transmembrane region" description="Helical" evidence="8">
    <location>
        <begin position="61"/>
        <end position="82"/>
    </location>
</feature>
<feature type="transmembrane region" description="Helical" evidence="8">
    <location>
        <begin position="278"/>
        <end position="300"/>
    </location>
</feature>
<feature type="transmembrane region" description="Helical" evidence="8">
    <location>
        <begin position="94"/>
        <end position="112"/>
    </location>
</feature>
<dbReference type="InterPro" id="IPR036259">
    <property type="entry name" value="MFS_trans_sf"/>
</dbReference>
<dbReference type="InterPro" id="IPR050360">
    <property type="entry name" value="MFS_Sugar_Transporters"/>
</dbReference>
<dbReference type="PROSITE" id="PS00217">
    <property type="entry name" value="SUGAR_TRANSPORT_2"/>
    <property type="match status" value="1"/>
</dbReference>
<comment type="similarity">
    <text evidence="2 7">Belongs to the major facilitator superfamily. Sugar transporter (TC 2.A.1.1) family.</text>
</comment>
<evidence type="ECO:0000256" key="6">
    <source>
        <dbReference type="ARBA" id="ARBA00023136"/>
    </source>
</evidence>
<dbReference type="GO" id="GO:0005351">
    <property type="term" value="F:carbohydrate:proton symporter activity"/>
    <property type="evidence" value="ECO:0007669"/>
    <property type="project" value="TreeGrafter"/>
</dbReference>
<keyword evidence="3 7" id="KW-0813">Transport</keyword>
<accession>A0AAE0K5Z9</accession>
<evidence type="ECO:0000256" key="5">
    <source>
        <dbReference type="ARBA" id="ARBA00022989"/>
    </source>
</evidence>
<feature type="transmembrane region" description="Helical" evidence="8">
    <location>
        <begin position="438"/>
        <end position="459"/>
    </location>
</feature>
<evidence type="ECO:0000256" key="7">
    <source>
        <dbReference type="RuleBase" id="RU003346"/>
    </source>
</evidence>
<dbReference type="InterPro" id="IPR020846">
    <property type="entry name" value="MFS_dom"/>
</dbReference>
<keyword evidence="6 8" id="KW-0472">Membrane</keyword>
<evidence type="ECO:0000256" key="1">
    <source>
        <dbReference type="ARBA" id="ARBA00004141"/>
    </source>
</evidence>
<dbReference type="InterPro" id="IPR003663">
    <property type="entry name" value="Sugar/inositol_transpt"/>
</dbReference>
<dbReference type="InterPro" id="IPR005829">
    <property type="entry name" value="Sugar_transporter_CS"/>
</dbReference>
<reference evidence="10" key="1">
    <citation type="journal article" date="2023" name="Mol. Phylogenet. Evol.">
        <title>Genome-scale phylogeny and comparative genomics of the fungal order Sordariales.</title>
        <authorList>
            <person name="Hensen N."/>
            <person name="Bonometti L."/>
            <person name="Westerberg I."/>
            <person name="Brannstrom I.O."/>
            <person name="Guillou S."/>
            <person name="Cros-Aarteil S."/>
            <person name="Calhoun S."/>
            <person name="Haridas S."/>
            <person name="Kuo A."/>
            <person name="Mondo S."/>
            <person name="Pangilinan J."/>
            <person name="Riley R."/>
            <person name="LaButti K."/>
            <person name="Andreopoulos B."/>
            <person name="Lipzen A."/>
            <person name="Chen C."/>
            <person name="Yan M."/>
            <person name="Daum C."/>
            <person name="Ng V."/>
            <person name="Clum A."/>
            <person name="Steindorff A."/>
            <person name="Ohm R.A."/>
            <person name="Martin F."/>
            <person name="Silar P."/>
            <person name="Natvig D.O."/>
            <person name="Lalanne C."/>
            <person name="Gautier V."/>
            <person name="Ament-Velasquez S.L."/>
            <person name="Kruys A."/>
            <person name="Hutchinson M.I."/>
            <person name="Powell A.J."/>
            <person name="Barry K."/>
            <person name="Miller A.N."/>
            <person name="Grigoriev I.V."/>
            <person name="Debuchy R."/>
            <person name="Gladieux P."/>
            <person name="Hiltunen Thoren M."/>
            <person name="Johannesson H."/>
        </authorList>
    </citation>
    <scope>NUCLEOTIDE SEQUENCE</scope>
    <source>
        <strain evidence="10">CBS 958.72</strain>
    </source>
</reference>
<keyword evidence="4 8" id="KW-0812">Transmembrane</keyword>
<dbReference type="PROSITE" id="PS50850">
    <property type="entry name" value="MFS"/>
    <property type="match status" value="1"/>
</dbReference>
<evidence type="ECO:0000256" key="8">
    <source>
        <dbReference type="SAM" id="Phobius"/>
    </source>
</evidence>
<evidence type="ECO:0000256" key="2">
    <source>
        <dbReference type="ARBA" id="ARBA00010992"/>
    </source>
</evidence>
<dbReference type="AlphaFoldDB" id="A0AAE0K5Z9"/>
<evidence type="ECO:0000313" key="10">
    <source>
        <dbReference type="EMBL" id="KAK3370734.1"/>
    </source>
</evidence>
<feature type="transmembrane region" description="Helical" evidence="8">
    <location>
        <begin position="118"/>
        <end position="138"/>
    </location>
</feature>
<evidence type="ECO:0000256" key="4">
    <source>
        <dbReference type="ARBA" id="ARBA00022692"/>
    </source>
</evidence>
<dbReference type="NCBIfam" id="TIGR00879">
    <property type="entry name" value="SP"/>
    <property type="match status" value="1"/>
</dbReference>
<feature type="transmembrane region" description="Helical" evidence="8">
    <location>
        <begin position="150"/>
        <end position="174"/>
    </location>
</feature>
<dbReference type="Pfam" id="PF00083">
    <property type="entry name" value="Sugar_tr"/>
    <property type="match status" value="1"/>
</dbReference>
<dbReference type="Proteomes" id="UP001287356">
    <property type="component" value="Unassembled WGS sequence"/>
</dbReference>
<dbReference type="PANTHER" id="PTHR48022">
    <property type="entry name" value="PLASTIDIC GLUCOSE TRANSPORTER 4"/>
    <property type="match status" value="1"/>
</dbReference>
<proteinExistence type="inferred from homology"/>
<feature type="transmembrane region" description="Helical" evidence="8">
    <location>
        <begin position="372"/>
        <end position="398"/>
    </location>
</feature>
<evidence type="ECO:0000256" key="3">
    <source>
        <dbReference type="ARBA" id="ARBA00022448"/>
    </source>
</evidence>
<evidence type="ECO:0000259" key="9">
    <source>
        <dbReference type="PROSITE" id="PS50850"/>
    </source>
</evidence>
<feature type="transmembrane region" description="Helical" evidence="8">
    <location>
        <begin position="315"/>
        <end position="334"/>
    </location>
</feature>
<evidence type="ECO:0000313" key="11">
    <source>
        <dbReference type="Proteomes" id="UP001287356"/>
    </source>
</evidence>
<keyword evidence="11" id="KW-1185">Reference proteome</keyword>
<dbReference type="PROSITE" id="PS00216">
    <property type="entry name" value="SUGAR_TRANSPORT_1"/>
    <property type="match status" value="1"/>
</dbReference>
<sequence length="536" mass="57910">MTNTGIFSGDGAPGLRGPLLVAAITAVCSAGFLLFGYDQGVMSGVVISESWLDAMGRPSELVVGTITALYDIGAIIGALLAAVTAESLGRKRTLLLGALVVAAGGLLMGAAPSRAPFMAARVVVGVGVGYTTSATPVYQSEISAHAQRGWHVCCQLTTMLVGLALAYIINYGFYFRPGSAQWRLPLILQCVFALFILVLTPFLPDTPRWLVRHRADEGGATASRGLAVLARLRGKPEDDEGIRCEMAEIQDAIARESKERATWADLFRSHGVKADKRLYLAVGIQFMQQASGINIITYYAPTLFTTSLGMSQERALFLGCFTQIWYVFASLVTWYTIDRIGRRKLFITMALAMSIILVGEALATATGTRAGAVAAVVCLLLFEACFSWGWMACVWIYPPEILPLSIRAKGSALATAADFLGNWFVVQVTPVGIGKMGWQFYLIWAAFNLVNAVVVWIFYPETGGLQLEAVDHVFTKQLERRASSSPATGLGLLVEKLQWAPVRVAAQAVKESKARARRLGEERGLLEDESTADYGI</sequence>
<comment type="subcellular location">
    <subcellularLocation>
        <location evidence="1">Membrane</location>
        <topology evidence="1">Multi-pass membrane protein</topology>
    </subcellularLocation>
</comment>
<comment type="caution">
    <text evidence="10">The sequence shown here is derived from an EMBL/GenBank/DDBJ whole genome shotgun (WGS) entry which is preliminary data.</text>
</comment>
<dbReference type="FunFam" id="1.20.1250.20:FF:000090">
    <property type="entry name" value="MFS sugar transporter, putative"/>
    <property type="match status" value="1"/>
</dbReference>
<dbReference type="PRINTS" id="PR00171">
    <property type="entry name" value="SUGRTRNSPORT"/>
</dbReference>
<feature type="transmembrane region" description="Helical" evidence="8">
    <location>
        <begin position="346"/>
        <end position="366"/>
    </location>
</feature>
<dbReference type="EMBL" id="JAULSN010000005">
    <property type="protein sequence ID" value="KAK3370734.1"/>
    <property type="molecule type" value="Genomic_DNA"/>
</dbReference>
<feature type="transmembrane region" description="Helical" evidence="8">
    <location>
        <begin position="186"/>
        <end position="204"/>
    </location>
</feature>
<name>A0AAE0K5Z9_9PEZI</name>
<dbReference type="Gene3D" id="1.20.1250.20">
    <property type="entry name" value="MFS general substrate transporter like domains"/>
    <property type="match status" value="1"/>
</dbReference>
<feature type="domain" description="Major facilitator superfamily (MFS) profile" evidence="9">
    <location>
        <begin position="24"/>
        <end position="463"/>
    </location>
</feature>
<dbReference type="SUPFAM" id="SSF103473">
    <property type="entry name" value="MFS general substrate transporter"/>
    <property type="match status" value="1"/>
</dbReference>